<dbReference type="InterPro" id="IPR000182">
    <property type="entry name" value="GNAT_dom"/>
</dbReference>
<dbReference type="RefSeq" id="WP_229734906.1">
    <property type="nucleotide sequence ID" value="NZ_BAABKH010000005.1"/>
</dbReference>
<dbReference type="InterPro" id="IPR016181">
    <property type="entry name" value="Acyl_CoA_acyltransferase"/>
</dbReference>
<evidence type="ECO:0000259" key="3">
    <source>
        <dbReference type="PROSITE" id="PS51186"/>
    </source>
</evidence>
<dbReference type="SUPFAM" id="SSF55729">
    <property type="entry name" value="Acyl-CoA N-acyltransferases (Nat)"/>
    <property type="match status" value="1"/>
</dbReference>
<dbReference type="Pfam" id="PF00583">
    <property type="entry name" value="Acetyltransf_1"/>
    <property type="match status" value="1"/>
</dbReference>
<evidence type="ECO:0000313" key="5">
    <source>
        <dbReference type="Proteomes" id="UP000605670"/>
    </source>
</evidence>
<proteinExistence type="predicted"/>
<reference evidence="4" key="2">
    <citation type="submission" date="2020-09" db="EMBL/GenBank/DDBJ databases">
        <authorList>
            <person name="Sun Q."/>
            <person name="Zhou Y."/>
        </authorList>
    </citation>
    <scope>NUCLEOTIDE SEQUENCE</scope>
    <source>
        <strain evidence="4">CGMCC 1.12160</strain>
    </source>
</reference>
<feature type="domain" description="N-acetyltransferase" evidence="3">
    <location>
        <begin position="2"/>
        <end position="163"/>
    </location>
</feature>
<name>A0A917F2I9_9MICO</name>
<sequence>MILVRPARPEEHAEVARILMAAYAPSGMPPDAPYWSSLRDTAGRTEDAEVWVAELGGHVVGTVTWAGRGSGQREISADDEAEFRMLGVDPDAHERGIGTALVDAVVRRARQDRYAALVLSSATWMTAAHRLYDKAGFHRIPERDWTPSPGVDLQAYRLLLTDDELLHPPSDPRDNPRVAGWEPTA</sequence>
<comment type="caution">
    <text evidence="4">The sequence shown here is derived from an EMBL/GenBank/DDBJ whole genome shotgun (WGS) entry which is preliminary data.</text>
</comment>
<dbReference type="EMBL" id="BMEM01000001">
    <property type="protein sequence ID" value="GGF44272.1"/>
    <property type="molecule type" value="Genomic_DNA"/>
</dbReference>
<gene>
    <name evidence="4" type="ORF">GCM10011366_09960</name>
</gene>
<dbReference type="GO" id="GO:0008080">
    <property type="term" value="F:N-acetyltransferase activity"/>
    <property type="evidence" value="ECO:0007669"/>
    <property type="project" value="InterPro"/>
</dbReference>
<dbReference type="Gene3D" id="3.40.630.30">
    <property type="match status" value="1"/>
</dbReference>
<feature type="compositionally biased region" description="Basic and acidic residues" evidence="2">
    <location>
        <begin position="164"/>
        <end position="176"/>
    </location>
</feature>
<organism evidence="4 5">
    <name type="scientific">Ornithinimicrobium tianjinense</name>
    <dbReference type="NCBI Taxonomy" id="1195761"/>
    <lineage>
        <taxon>Bacteria</taxon>
        <taxon>Bacillati</taxon>
        <taxon>Actinomycetota</taxon>
        <taxon>Actinomycetes</taxon>
        <taxon>Micrococcales</taxon>
        <taxon>Ornithinimicrobiaceae</taxon>
        <taxon>Ornithinimicrobium</taxon>
    </lineage>
</organism>
<dbReference type="PANTHER" id="PTHR13947:SF37">
    <property type="entry name" value="LD18367P"/>
    <property type="match status" value="1"/>
</dbReference>
<dbReference type="Proteomes" id="UP000605670">
    <property type="component" value="Unassembled WGS sequence"/>
</dbReference>
<keyword evidence="1" id="KW-0808">Transferase</keyword>
<evidence type="ECO:0000256" key="1">
    <source>
        <dbReference type="ARBA" id="ARBA00022679"/>
    </source>
</evidence>
<evidence type="ECO:0000256" key="2">
    <source>
        <dbReference type="SAM" id="MobiDB-lite"/>
    </source>
</evidence>
<dbReference type="AlphaFoldDB" id="A0A917F2I9"/>
<dbReference type="InterPro" id="IPR050769">
    <property type="entry name" value="NAT_camello-type"/>
</dbReference>
<dbReference type="PROSITE" id="PS51186">
    <property type="entry name" value="GNAT"/>
    <property type="match status" value="1"/>
</dbReference>
<accession>A0A917F2I9</accession>
<dbReference type="PANTHER" id="PTHR13947">
    <property type="entry name" value="GNAT FAMILY N-ACETYLTRANSFERASE"/>
    <property type="match status" value="1"/>
</dbReference>
<keyword evidence="5" id="KW-1185">Reference proteome</keyword>
<protein>
    <submittedName>
        <fullName evidence="4">N-acetyltransferase</fullName>
    </submittedName>
</protein>
<reference evidence="4" key="1">
    <citation type="journal article" date="2014" name="Int. J. Syst. Evol. Microbiol.">
        <title>Complete genome sequence of Corynebacterium casei LMG S-19264T (=DSM 44701T), isolated from a smear-ripened cheese.</title>
        <authorList>
            <consortium name="US DOE Joint Genome Institute (JGI-PGF)"/>
            <person name="Walter F."/>
            <person name="Albersmeier A."/>
            <person name="Kalinowski J."/>
            <person name="Ruckert C."/>
        </authorList>
    </citation>
    <scope>NUCLEOTIDE SEQUENCE</scope>
    <source>
        <strain evidence="4">CGMCC 1.12160</strain>
    </source>
</reference>
<dbReference type="CDD" id="cd04301">
    <property type="entry name" value="NAT_SF"/>
    <property type="match status" value="1"/>
</dbReference>
<evidence type="ECO:0000313" key="4">
    <source>
        <dbReference type="EMBL" id="GGF44272.1"/>
    </source>
</evidence>
<feature type="region of interest" description="Disordered" evidence="2">
    <location>
        <begin position="164"/>
        <end position="185"/>
    </location>
</feature>